<dbReference type="Proteomes" id="UP000435648">
    <property type="component" value="Chromosome"/>
</dbReference>
<keyword evidence="1" id="KW-0732">Signal</keyword>
<dbReference type="GO" id="GO:0055085">
    <property type="term" value="P:transmembrane transport"/>
    <property type="evidence" value="ECO:0007669"/>
    <property type="project" value="InterPro"/>
</dbReference>
<proteinExistence type="predicted"/>
<dbReference type="EMBL" id="CP046908">
    <property type="protein sequence ID" value="QGZ36208.1"/>
    <property type="molecule type" value="Genomic_DNA"/>
</dbReference>
<evidence type="ECO:0000313" key="5">
    <source>
        <dbReference type="Proteomes" id="UP000435648"/>
    </source>
</evidence>
<dbReference type="NCBIfam" id="NF037995">
    <property type="entry name" value="TRAP_S1"/>
    <property type="match status" value="1"/>
</dbReference>
<sequence>MGVDVARPGCAATICRQRQASVSVLLRDGERSTSGHCWALRPLCCRRCPVPGAHNVPREDLNVKSFISAVAVTASLAIGATSPAVALDKLDWDLQSTYPGSLTQLGTLGKLVSERLAAVSGGEINLKFQEPGAIVPALEAFDAVASGAVQAAWSTPGYWTGKDTSLALFAAVPFGPSAPEYVAWLKFGGGQELLDEIYGSYGIKSLVCAVIAPEAAGWFRKEINTVDDLKGLKMRFFGLGAKVMQKLGVSTQLLAGGDIFPALELGTIDGTEFSMPAIDLKLGFYQVAKYYYFPGWHQQSTFFDLMMNKAEWDALDDQTKAIFETVCEANMIYGIAEGEAIQSAALAELEKQGVNLKTFDPAILESLEAAWNEVVEEEKAANPNFVKAWESLSKFRKEYETWSNIGYLKK</sequence>
<dbReference type="AlphaFoldDB" id="A0A857CBF8"/>
<feature type="binding site" evidence="3">
    <location>
        <position position="298"/>
    </location>
    <ligand>
        <name>substrate</name>
    </ligand>
</feature>
<dbReference type="Pfam" id="PF03480">
    <property type="entry name" value="DctP"/>
    <property type="match status" value="1"/>
</dbReference>
<feature type="binding site" evidence="2">
    <location>
        <position position="235"/>
    </location>
    <ligand>
        <name>substrate</name>
    </ligand>
</feature>
<feature type="binding site" evidence="3">
    <location>
        <position position="272"/>
    </location>
    <ligand>
        <name>substrate</name>
    </ligand>
</feature>
<dbReference type="InterPro" id="IPR038404">
    <property type="entry name" value="TRAP_DctP_sf"/>
</dbReference>
<name>A0A857CBF8_9HYPH</name>
<dbReference type="PIRSF" id="PIRSF039026">
    <property type="entry name" value="SiaP"/>
    <property type="match status" value="1"/>
</dbReference>
<evidence type="ECO:0000256" key="3">
    <source>
        <dbReference type="PIRSR" id="PIRSR039026-2"/>
    </source>
</evidence>
<protein>
    <submittedName>
        <fullName evidence="4">C4-dicarboxylate ABC transporter</fullName>
    </submittedName>
</protein>
<reference evidence="4 5" key="1">
    <citation type="submission" date="2019-12" db="EMBL/GenBank/DDBJ databases">
        <title>The genome of Stappia indica PHM037.</title>
        <authorList>
            <person name="Kacar D."/>
            <person name="Galan B."/>
            <person name="Canedo L."/>
            <person name="Rodriguez P."/>
            <person name="de la Calle F."/>
            <person name="Garcia J.L."/>
        </authorList>
    </citation>
    <scope>NUCLEOTIDE SEQUENCE [LARGE SCALE GENOMIC DNA]</scope>
    <source>
        <strain evidence="4 5">PHM037</strain>
    </source>
</reference>
<gene>
    <name evidence="4" type="ORF">GH266_17970</name>
</gene>
<dbReference type="PANTHER" id="PTHR33376:SF5">
    <property type="entry name" value="EXTRACYTOPLASMIC SOLUTE RECEPTOR PROTEIN"/>
    <property type="match status" value="1"/>
</dbReference>
<accession>A0A857CBF8</accession>
<dbReference type="GO" id="GO:0046872">
    <property type="term" value="F:metal ion binding"/>
    <property type="evidence" value="ECO:0007669"/>
    <property type="project" value="UniProtKB-KW"/>
</dbReference>
<dbReference type="InterPro" id="IPR026289">
    <property type="entry name" value="SBP_TakP-like"/>
</dbReference>
<feature type="binding site" evidence="3">
    <location>
        <position position="273"/>
    </location>
    <ligand>
        <name>Na(+)</name>
        <dbReference type="ChEBI" id="CHEBI:29101"/>
    </ligand>
</feature>
<keyword evidence="3" id="KW-0479">Metal-binding</keyword>
<dbReference type="OrthoDB" id="9780733at2"/>
<dbReference type="KEGG" id="siw:GH266_17970"/>
<evidence type="ECO:0000313" key="4">
    <source>
        <dbReference type="EMBL" id="QGZ36208.1"/>
    </source>
</evidence>
<dbReference type="PANTHER" id="PTHR33376">
    <property type="match status" value="1"/>
</dbReference>
<evidence type="ECO:0000256" key="2">
    <source>
        <dbReference type="PIRSR" id="PIRSR039026-1"/>
    </source>
</evidence>
<feature type="binding site" evidence="2">
    <location>
        <position position="214"/>
    </location>
    <ligand>
        <name>substrate</name>
    </ligand>
</feature>
<evidence type="ECO:0000256" key="1">
    <source>
        <dbReference type="ARBA" id="ARBA00022729"/>
    </source>
</evidence>
<dbReference type="CDD" id="cd13604">
    <property type="entry name" value="PBP2_TRAP_ketoacid_lactate_like"/>
    <property type="match status" value="1"/>
</dbReference>
<dbReference type="Gene3D" id="3.40.190.170">
    <property type="entry name" value="Bacterial extracellular solute-binding protein, family 7"/>
    <property type="match status" value="1"/>
</dbReference>
<dbReference type="GO" id="GO:0031317">
    <property type="term" value="C:tripartite ATP-independent periplasmic transporter complex"/>
    <property type="evidence" value="ECO:0007669"/>
    <property type="project" value="InterPro"/>
</dbReference>
<dbReference type="InterPro" id="IPR018389">
    <property type="entry name" value="DctP_fam"/>
</dbReference>
<dbReference type="Gene3D" id="3.40.190.10">
    <property type="entry name" value="Periplasmic binding protein-like II"/>
    <property type="match status" value="1"/>
</dbReference>
<organism evidence="4 5">
    <name type="scientific">Stappia indica</name>
    <dbReference type="NCBI Taxonomy" id="538381"/>
    <lineage>
        <taxon>Bacteria</taxon>
        <taxon>Pseudomonadati</taxon>
        <taxon>Pseudomonadota</taxon>
        <taxon>Alphaproteobacteria</taxon>
        <taxon>Hyphomicrobiales</taxon>
        <taxon>Stappiaceae</taxon>
        <taxon>Stappia</taxon>
    </lineage>
</organism>